<sequence>KIWYPHRGYPPYIEIEIKKVKQKKLTEEEKRDRKERVILYFENEKKKFENREKRVKLIEAMKKSEKIKKEKPFIFIPFTGKSKTKEERKSKLRIQK</sequence>
<protein>
    <submittedName>
        <fullName evidence="1">Uncharacterized protein</fullName>
    </submittedName>
</protein>
<dbReference type="AlphaFoldDB" id="X1JUV1"/>
<organism evidence="1">
    <name type="scientific">marine sediment metagenome</name>
    <dbReference type="NCBI Taxonomy" id="412755"/>
    <lineage>
        <taxon>unclassified sequences</taxon>
        <taxon>metagenomes</taxon>
        <taxon>ecological metagenomes</taxon>
    </lineage>
</organism>
<evidence type="ECO:0000313" key="1">
    <source>
        <dbReference type="EMBL" id="GAH98501.1"/>
    </source>
</evidence>
<name>X1JUV1_9ZZZZ</name>
<gene>
    <name evidence="1" type="ORF">S03H2_70978</name>
</gene>
<reference evidence="1" key="1">
    <citation type="journal article" date="2014" name="Front. Microbiol.">
        <title>High frequency of phylogenetically diverse reductive dehalogenase-homologous genes in deep subseafloor sedimentary metagenomes.</title>
        <authorList>
            <person name="Kawai M."/>
            <person name="Futagami T."/>
            <person name="Toyoda A."/>
            <person name="Takaki Y."/>
            <person name="Nishi S."/>
            <person name="Hori S."/>
            <person name="Arai W."/>
            <person name="Tsubouchi T."/>
            <person name="Morono Y."/>
            <person name="Uchiyama I."/>
            <person name="Ito T."/>
            <person name="Fujiyama A."/>
            <person name="Inagaki F."/>
            <person name="Takami H."/>
        </authorList>
    </citation>
    <scope>NUCLEOTIDE SEQUENCE</scope>
    <source>
        <strain evidence="1">Expedition CK06-06</strain>
    </source>
</reference>
<dbReference type="EMBL" id="BARU01047341">
    <property type="protein sequence ID" value="GAH98501.1"/>
    <property type="molecule type" value="Genomic_DNA"/>
</dbReference>
<feature type="non-terminal residue" evidence="1">
    <location>
        <position position="1"/>
    </location>
</feature>
<proteinExistence type="predicted"/>
<accession>X1JUV1</accession>
<comment type="caution">
    <text evidence="1">The sequence shown here is derived from an EMBL/GenBank/DDBJ whole genome shotgun (WGS) entry which is preliminary data.</text>
</comment>